<dbReference type="Proteomes" id="UP000240505">
    <property type="component" value="Chromosome"/>
</dbReference>
<evidence type="ECO:0000313" key="2">
    <source>
        <dbReference type="EMBL" id="AVR97195.1"/>
    </source>
</evidence>
<proteinExistence type="predicted"/>
<keyword evidence="1" id="KW-0812">Transmembrane</keyword>
<reference evidence="2 3" key="1">
    <citation type="submission" date="2018-03" db="EMBL/GenBank/DDBJ databases">
        <title>Massilia armeniaca sp. nov., isolated from desert soil.</title>
        <authorList>
            <person name="Huang H."/>
            <person name="Ren M."/>
        </authorList>
    </citation>
    <scope>NUCLEOTIDE SEQUENCE [LARGE SCALE GENOMIC DNA]</scope>
    <source>
        <strain evidence="2 3">ZMN-3</strain>
    </source>
</reference>
<feature type="transmembrane region" description="Helical" evidence="1">
    <location>
        <begin position="27"/>
        <end position="49"/>
    </location>
</feature>
<dbReference type="KEGG" id="masz:C9I28_17270"/>
<protein>
    <submittedName>
        <fullName evidence="2">Uncharacterized protein</fullName>
    </submittedName>
</protein>
<keyword evidence="3" id="KW-1185">Reference proteome</keyword>
<feature type="transmembrane region" description="Helical" evidence="1">
    <location>
        <begin position="56"/>
        <end position="80"/>
    </location>
</feature>
<evidence type="ECO:0000313" key="3">
    <source>
        <dbReference type="Proteomes" id="UP000240505"/>
    </source>
</evidence>
<organism evidence="2 3">
    <name type="scientific">Pseudoduganella armeniaca</name>
    <dbReference type="NCBI Taxonomy" id="2072590"/>
    <lineage>
        <taxon>Bacteria</taxon>
        <taxon>Pseudomonadati</taxon>
        <taxon>Pseudomonadota</taxon>
        <taxon>Betaproteobacteria</taxon>
        <taxon>Burkholderiales</taxon>
        <taxon>Oxalobacteraceae</taxon>
        <taxon>Telluria group</taxon>
        <taxon>Pseudoduganella</taxon>
    </lineage>
</organism>
<dbReference type="EMBL" id="CP028324">
    <property type="protein sequence ID" value="AVR97195.1"/>
    <property type="molecule type" value="Genomic_DNA"/>
</dbReference>
<keyword evidence="1" id="KW-0472">Membrane</keyword>
<accession>A0A2R4CC73</accession>
<evidence type="ECO:0000256" key="1">
    <source>
        <dbReference type="SAM" id="Phobius"/>
    </source>
</evidence>
<keyword evidence="1" id="KW-1133">Transmembrane helix</keyword>
<gene>
    <name evidence="2" type="ORF">C9I28_17270</name>
</gene>
<name>A0A2R4CC73_9BURK</name>
<sequence length="83" mass="8674">MLLSWLAFVIALSGTFQRSCSGGLDCFVAALIALGIGSIVGLVMALASFAARKERWLSWTALLLNGVPAVTGGRVILSVISQH</sequence>
<dbReference type="AlphaFoldDB" id="A0A2R4CC73"/>